<dbReference type="RefSeq" id="WP_074456886.1">
    <property type="nucleotide sequence ID" value="NZ_FITM01000029.1"/>
</dbReference>
<sequence>MGKLQWESIRRRPYPLKQLYVAAVNFFLNLALSPLINDYCAAFGQPPVRSSIMGHWIQSPDRVIGLFPDWFATPPSD</sequence>
<name>A0A164Y1E1_9SYNE</name>
<gene>
    <name evidence="2" type="ORF">FLM9_274</name>
</gene>
<keyword evidence="1" id="KW-0812">Transmembrane</keyword>
<dbReference type="AlphaFoldDB" id="A0A164Y1E1"/>
<keyword evidence="1" id="KW-0472">Membrane</keyword>
<protein>
    <submittedName>
        <fullName evidence="2">Uncharacterized protein</fullName>
    </submittedName>
</protein>
<reference evidence="3" key="1">
    <citation type="submission" date="2016-02" db="EMBL/GenBank/DDBJ databases">
        <authorList>
            <person name="liu f."/>
        </authorList>
    </citation>
    <scope>NUCLEOTIDE SEQUENCE [LARGE SCALE GENOMIC DNA]</scope>
</reference>
<feature type="transmembrane region" description="Helical" evidence="1">
    <location>
        <begin position="20"/>
        <end position="36"/>
    </location>
</feature>
<dbReference type="EMBL" id="FITM01000029">
    <property type="protein sequence ID" value="SAY38416.1"/>
    <property type="molecule type" value="Genomic_DNA"/>
</dbReference>
<evidence type="ECO:0000256" key="1">
    <source>
        <dbReference type="SAM" id="Phobius"/>
    </source>
</evidence>
<keyword evidence="1" id="KW-1133">Transmembrane helix</keyword>
<evidence type="ECO:0000313" key="2">
    <source>
        <dbReference type="EMBL" id="SAY38416.1"/>
    </source>
</evidence>
<evidence type="ECO:0000313" key="3">
    <source>
        <dbReference type="Proteomes" id="UP000182631"/>
    </source>
</evidence>
<dbReference type="Gene3D" id="3.40.50.2000">
    <property type="entry name" value="Glycogen Phosphorylase B"/>
    <property type="match status" value="1"/>
</dbReference>
<dbReference type="Proteomes" id="UP000182631">
    <property type="component" value="Unassembled WGS sequence"/>
</dbReference>
<organism evidence="2 3">
    <name type="scientific">Candidatus Synechococcus spongiarum</name>
    <dbReference type="NCBI Taxonomy" id="431041"/>
    <lineage>
        <taxon>Bacteria</taxon>
        <taxon>Bacillati</taxon>
        <taxon>Cyanobacteriota</taxon>
        <taxon>Cyanophyceae</taxon>
        <taxon>Synechococcales</taxon>
        <taxon>Synechococcaceae</taxon>
        <taxon>Synechococcus</taxon>
    </lineage>
</organism>
<keyword evidence="3" id="KW-1185">Reference proteome</keyword>
<proteinExistence type="predicted"/>
<accession>A0A164Y1E1</accession>